<feature type="domain" description="AB hydrolase-1" evidence="1">
    <location>
        <begin position="33"/>
        <end position="292"/>
    </location>
</feature>
<dbReference type="InterPro" id="IPR000073">
    <property type="entry name" value="AB_hydrolase_1"/>
</dbReference>
<dbReference type="RefSeq" id="XP_033674685.1">
    <property type="nucleotide sequence ID" value="XM_033803478.1"/>
</dbReference>
<name>A0A6A6D828_ZASCE</name>
<dbReference type="GeneID" id="54556750"/>
<reference evidence="2" key="1">
    <citation type="journal article" date="2020" name="Stud. Mycol.">
        <title>101 Dothideomycetes genomes: a test case for predicting lifestyles and emergence of pathogens.</title>
        <authorList>
            <person name="Haridas S."/>
            <person name="Albert R."/>
            <person name="Binder M."/>
            <person name="Bloem J."/>
            <person name="Labutti K."/>
            <person name="Salamov A."/>
            <person name="Andreopoulos B."/>
            <person name="Baker S."/>
            <person name="Barry K."/>
            <person name="Bills G."/>
            <person name="Bluhm B."/>
            <person name="Cannon C."/>
            <person name="Castanera R."/>
            <person name="Culley D."/>
            <person name="Daum C."/>
            <person name="Ezra D."/>
            <person name="Gonzalez J."/>
            <person name="Henrissat B."/>
            <person name="Kuo A."/>
            <person name="Liang C."/>
            <person name="Lipzen A."/>
            <person name="Lutzoni F."/>
            <person name="Magnuson J."/>
            <person name="Mondo S."/>
            <person name="Nolan M."/>
            <person name="Ohm R."/>
            <person name="Pangilinan J."/>
            <person name="Park H.-J."/>
            <person name="Ramirez L."/>
            <person name="Alfaro M."/>
            <person name="Sun H."/>
            <person name="Tritt A."/>
            <person name="Yoshinaga Y."/>
            <person name="Zwiers L.-H."/>
            <person name="Turgeon B."/>
            <person name="Goodwin S."/>
            <person name="Spatafora J."/>
            <person name="Crous P."/>
            <person name="Grigoriev I."/>
        </authorList>
    </citation>
    <scope>NUCLEOTIDE SEQUENCE</scope>
    <source>
        <strain evidence="2">ATCC 36951</strain>
    </source>
</reference>
<sequence>MSQNEQPLTFTLKDGRKLGYSILAPANVTQHTPTVLYFHGWPGSHPEGGMIKTPAIQHRIRLITVSRPGFGDSSLKADRTHLDWADDVLEFVDSIGVQQFYVLGFSGGSPYTLACLASIPRERLLRGAIVSGAYPGCMKSKETILINRAVGIAVRTPILSSLLPYIVEFYVGREARDPKKAEQFEKRFVKDVGARHPKEAQSLENVEVRKAAVDSCRESFKQGSRGWACEAKLLNEDWKIPVEKIHGTRLDVWHGGQDQNVSHKLAEEMTGVLKGCKLHLLEDEAHVSLLVNYADQILDALLVLE</sequence>
<dbReference type="AlphaFoldDB" id="A0A6A6D828"/>
<dbReference type="InterPro" id="IPR029058">
    <property type="entry name" value="AB_hydrolase_fold"/>
</dbReference>
<accession>A0A6A6D828</accession>
<evidence type="ECO:0000313" key="2">
    <source>
        <dbReference type="EMBL" id="KAF2173796.1"/>
    </source>
</evidence>
<dbReference type="EMBL" id="ML993579">
    <property type="protein sequence ID" value="KAF2173796.1"/>
    <property type="molecule type" value="Genomic_DNA"/>
</dbReference>
<dbReference type="Gene3D" id="3.40.50.1820">
    <property type="entry name" value="alpha/beta hydrolase"/>
    <property type="match status" value="1"/>
</dbReference>
<organism evidence="2 3">
    <name type="scientific">Zasmidium cellare ATCC 36951</name>
    <dbReference type="NCBI Taxonomy" id="1080233"/>
    <lineage>
        <taxon>Eukaryota</taxon>
        <taxon>Fungi</taxon>
        <taxon>Dikarya</taxon>
        <taxon>Ascomycota</taxon>
        <taxon>Pezizomycotina</taxon>
        <taxon>Dothideomycetes</taxon>
        <taxon>Dothideomycetidae</taxon>
        <taxon>Mycosphaerellales</taxon>
        <taxon>Mycosphaerellaceae</taxon>
        <taxon>Zasmidium</taxon>
    </lineage>
</organism>
<evidence type="ECO:0000313" key="3">
    <source>
        <dbReference type="Proteomes" id="UP000799537"/>
    </source>
</evidence>
<dbReference type="PANTHER" id="PTHR43433:SF10">
    <property type="entry name" value="AB HYDROLASE-1 DOMAIN-CONTAINING PROTEIN"/>
    <property type="match status" value="1"/>
</dbReference>
<dbReference type="SUPFAM" id="SSF53474">
    <property type="entry name" value="alpha/beta-Hydrolases"/>
    <property type="match status" value="1"/>
</dbReference>
<dbReference type="Proteomes" id="UP000799537">
    <property type="component" value="Unassembled WGS sequence"/>
</dbReference>
<dbReference type="PANTHER" id="PTHR43433">
    <property type="entry name" value="HYDROLASE, ALPHA/BETA FOLD FAMILY PROTEIN"/>
    <property type="match status" value="1"/>
</dbReference>
<keyword evidence="3" id="KW-1185">Reference proteome</keyword>
<proteinExistence type="predicted"/>
<gene>
    <name evidence="2" type="ORF">M409DRAFT_16067</name>
</gene>
<dbReference type="Pfam" id="PF00561">
    <property type="entry name" value="Abhydrolase_1"/>
    <property type="match status" value="1"/>
</dbReference>
<dbReference type="InterPro" id="IPR050471">
    <property type="entry name" value="AB_hydrolase"/>
</dbReference>
<protein>
    <recommendedName>
        <fullName evidence="1">AB hydrolase-1 domain-containing protein</fullName>
    </recommendedName>
</protein>
<dbReference type="OrthoDB" id="294702at2759"/>
<evidence type="ECO:0000259" key="1">
    <source>
        <dbReference type="Pfam" id="PF00561"/>
    </source>
</evidence>